<reference evidence="2 3" key="1">
    <citation type="submission" date="2019-07" db="EMBL/GenBank/DDBJ databases">
        <title>Draft genome for Streptomyces benahoarensis MZ03-48.</title>
        <authorList>
            <person name="Gonzalez-Pimentel J.L."/>
        </authorList>
    </citation>
    <scope>NUCLEOTIDE SEQUENCE [LARGE SCALE GENOMIC DNA]</scope>
    <source>
        <strain evidence="2 3">MZ03-48</strain>
    </source>
</reference>
<dbReference type="Gene3D" id="3.40.1000.10">
    <property type="entry name" value="Mog1/PsbP, alpha/beta/alpha sandwich"/>
    <property type="match status" value="1"/>
</dbReference>
<dbReference type="OrthoDB" id="4335221at2"/>
<proteinExistence type="predicted"/>
<dbReference type="EMBL" id="VKLS01000026">
    <property type="protein sequence ID" value="TSB43412.1"/>
    <property type="molecule type" value="Genomic_DNA"/>
</dbReference>
<evidence type="ECO:0000313" key="3">
    <source>
        <dbReference type="Proteomes" id="UP000320888"/>
    </source>
</evidence>
<gene>
    <name evidence="2" type="ORF">FNZ23_04535</name>
</gene>
<protein>
    <recommendedName>
        <fullName evidence="4">Serine/arginine repetitive matrix protein 2</fullName>
    </recommendedName>
</protein>
<evidence type="ECO:0000256" key="1">
    <source>
        <dbReference type="SAM" id="MobiDB-lite"/>
    </source>
</evidence>
<sequence>MTLPYTSSTPSPPAGTVAPSSPTVPDTPHGYRRVHDPAGFTLDVPQGWRRTQRTDGIFYQSPGGKNLLQIIRITAPQETPYDTLKQADKQLSGNPGYKRIRLEKISSGDNAAAELEYTYHSTEYGPRRILDRVFAEGDGVQYAVVVAGPAGQRLEQRERQQVILGSFCPTSHCRK</sequence>
<name>A0A553ZPN3_9ACTN</name>
<evidence type="ECO:0000313" key="2">
    <source>
        <dbReference type="EMBL" id="TSB43412.1"/>
    </source>
</evidence>
<accession>A0A553ZPN3</accession>
<evidence type="ECO:0008006" key="4">
    <source>
        <dbReference type="Google" id="ProtNLM"/>
    </source>
</evidence>
<dbReference type="Proteomes" id="UP000320888">
    <property type="component" value="Unassembled WGS sequence"/>
</dbReference>
<dbReference type="RefSeq" id="WP_143941041.1">
    <property type="nucleotide sequence ID" value="NZ_VKLS01000026.1"/>
</dbReference>
<dbReference type="AlphaFoldDB" id="A0A553ZPN3"/>
<organism evidence="2 3">
    <name type="scientific">Streptomyces benahoarensis</name>
    <dbReference type="NCBI Taxonomy" id="2595054"/>
    <lineage>
        <taxon>Bacteria</taxon>
        <taxon>Bacillati</taxon>
        <taxon>Actinomycetota</taxon>
        <taxon>Actinomycetes</taxon>
        <taxon>Kitasatosporales</taxon>
        <taxon>Streptomycetaceae</taxon>
        <taxon>Streptomyces</taxon>
    </lineage>
</organism>
<feature type="region of interest" description="Disordered" evidence="1">
    <location>
        <begin position="1"/>
        <end position="38"/>
    </location>
</feature>
<comment type="caution">
    <text evidence="2">The sequence shown here is derived from an EMBL/GenBank/DDBJ whole genome shotgun (WGS) entry which is preliminary data.</text>
</comment>
<keyword evidence="3" id="KW-1185">Reference proteome</keyword>
<feature type="compositionally biased region" description="Low complexity" evidence="1">
    <location>
        <begin position="1"/>
        <end position="23"/>
    </location>
</feature>